<name>A0ABX5GXP9_9GAMM</name>
<gene>
    <name evidence="1" type="ORF">C9J52_01965</name>
</gene>
<dbReference type="EMBL" id="PYOP01000002">
    <property type="protein sequence ID" value="PSW99574.1"/>
    <property type="molecule type" value="Genomic_DNA"/>
</dbReference>
<keyword evidence="2" id="KW-1185">Reference proteome</keyword>
<accession>A0ABX5GXP9</accession>
<comment type="caution">
    <text evidence="1">The sequence shown here is derived from an EMBL/GenBank/DDBJ whole genome shotgun (WGS) entry which is preliminary data.</text>
</comment>
<reference evidence="1 2" key="1">
    <citation type="submission" date="2018-03" db="EMBL/GenBank/DDBJ databases">
        <title>Whole genome sequencing of Histamine producing bacteria.</title>
        <authorList>
            <person name="Butler K."/>
        </authorList>
    </citation>
    <scope>NUCLEOTIDE SEQUENCE [LARGE SCALE GENOMIC DNA]</scope>
    <source>
        <strain evidence="1 2">ATCC 51761</strain>
    </source>
</reference>
<dbReference type="Pfam" id="PF10963">
    <property type="entry name" value="Phage_TAC_10"/>
    <property type="match status" value="1"/>
</dbReference>
<sequence length="118" mass="13141">MTIQKIEDKESKETTTLDFIKSLQGKKTIIVPISLNGVLVHKGMKFDVSPTDYNKYINNTQTGKTSITVVSKEFLMNTVTPESDRQLLAEILKVTGTLDHIFPKVIDGATPNMEVTLD</sequence>
<organism evidence="1 2">
    <name type="scientific">Photobacterium iliopiscarium</name>
    <dbReference type="NCBI Taxonomy" id="56192"/>
    <lineage>
        <taxon>Bacteria</taxon>
        <taxon>Pseudomonadati</taxon>
        <taxon>Pseudomonadota</taxon>
        <taxon>Gammaproteobacteria</taxon>
        <taxon>Vibrionales</taxon>
        <taxon>Vibrionaceae</taxon>
        <taxon>Photobacterium</taxon>
    </lineage>
</organism>
<protein>
    <submittedName>
        <fullName evidence="1">Uncharacterized protein</fullName>
    </submittedName>
</protein>
<dbReference type="Proteomes" id="UP000241190">
    <property type="component" value="Unassembled WGS sequence"/>
</dbReference>
<dbReference type="InterPro" id="IPR024406">
    <property type="entry name" value="TAC-10"/>
</dbReference>
<dbReference type="RefSeq" id="WP_045036201.1">
    <property type="nucleotide sequence ID" value="NZ_JZSR01000006.1"/>
</dbReference>
<evidence type="ECO:0000313" key="2">
    <source>
        <dbReference type="Proteomes" id="UP000241190"/>
    </source>
</evidence>
<proteinExistence type="predicted"/>
<evidence type="ECO:0000313" key="1">
    <source>
        <dbReference type="EMBL" id="PSW99574.1"/>
    </source>
</evidence>